<proteinExistence type="predicted"/>
<protein>
    <submittedName>
        <fullName evidence="1">Uncharacterized protein</fullName>
    </submittedName>
</protein>
<comment type="caution">
    <text evidence="1">The sequence shown here is derived from an EMBL/GenBank/DDBJ whole genome shotgun (WGS) entry which is preliminary data.</text>
</comment>
<dbReference type="Proteomes" id="UP000003174">
    <property type="component" value="Unassembled WGS sequence"/>
</dbReference>
<reference evidence="1 2" key="2">
    <citation type="submission" date="2009-02" db="EMBL/GenBank/DDBJ databases">
        <title>Draft genome sequence of Eubacterium hallii (DSM 3353).</title>
        <authorList>
            <person name="Sudarsanam P."/>
            <person name="Ley R."/>
            <person name="Guruge J."/>
            <person name="Turnbaugh P.J."/>
            <person name="Mahowald M."/>
            <person name="Liep D."/>
            <person name="Gordon J."/>
        </authorList>
    </citation>
    <scope>NUCLEOTIDE SEQUENCE [LARGE SCALE GENOMIC DNA]</scope>
    <source>
        <strain evidence="1 2">DSM 3353</strain>
    </source>
</reference>
<reference evidence="1 2" key="1">
    <citation type="submission" date="2009-01" db="EMBL/GenBank/DDBJ databases">
        <authorList>
            <person name="Fulton L."/>
            <person name="Clifton S."/>
            <person name="Fulton B."/>
            <person name="Xu J."/>
            <person name="Minx P."/>
            <person name="Pepin K.H."/>
            <person name="Johnson M."/>
            <person name="Bhonagiri V."/>
            <person name="Nash W.E."/>
            <person name="Mardis E.R."/>
            <person name="Wilson R.K."/>
        </authorList>
    </citation>
    <scope>NUCLEOTIDE SEQUENCE [LARGE SCALE GENOMIC DNA]</scope>
    <source>
        <strain evidence="1 2">DSM 3353</strain>
    </source>
</reference>
<evidence type="ECO:0000313" key="2">
    <source>
        <dbReference type="Proteomes" id="UP000003174"/>
    </source>
</evidence>
<sequence length="45" mass="5316">MWLLARTPFPISHQNGVFLRLCCHFCILYLFGMSLDFSSYDCKKI</sequence>
<dbReference type="EMBL" id="ACEP01000088">
    <property type="protein sequence ID" value="EEG36225.1"/>
    <property type="molecule type" value="Genomic_DNA"/>
</dbReference>
<dbReference type="AlphaFoldDB" id="C0EX20"/>
<name>C0EX20_9FIRM</name>
<accession>C0EX20</accession>
<evidence type="ECO:0000313" key="1">
    <source>
        <dbReference type="EMBL" id="EEG36225.1"/>
    </source>
</evidence>
<gene>
    <name evidence="1" type="ORF">EUBHAL_01961</name>
</gene>
<organism evidence="1 2">
    <name type="scientific">Anaerobutyricum hallii DSM 3353</name>
    <dbReference type="NCBI Taxonomy" id="411469"/>
    <lineage>
        <taxon>Bacteria</taxon>
        <taxon>Bacillati</taxon>
        <taxon>Bacillota</taxon>
        <taxon>Clostridia</taxon>
        <taxon>Lachnospirales</taxon>
        <taxon>Lachnospiraceae</taxon>
        <taxon>Anaerobutyricum</taxon>
    </lineage>
</organism>